<dbReference type="EMBL" id="ML119689">
    <property type="protein sequence ID" value="RPA80306.1"/>
    <property type="molecule type" value="Genomic_DNA"/>
</dbReference>
<proteinExistence type="inferred from homology"/>
<organism evidence="3 4">
    <name type="scientific">Ascobolus immersus RN42</name>
    <dbReference type="NCBI Taxonomy" id="1160509"/>
    <lineage>
        <taxon>Eukaryota</taxon>
        <taxon>Fungi</taxon>
        <taxon>Dikarya</taxon>
        <taxon>Ascomycota</taxon>
        <taxon>Pezizomycotina</taxon>
        <taxon>Pezizomycetes</taxon>
        <taxon>Pezizales</taxon>
        <taxon>Ascobolaceae</taxon>
        <taxon>Ascobolus</taxon>
    </lineage>
</organism>
<accession>A0A3N4I4I6</accession>
<dbReference type="Pfam" id="PF00795">
    <property type="entry name" value="CN_hydrolase"/>
    <property type="match status" value="1"/>
</dbReference>
<name>A0A3N4I4I6_ASCIM</name>
<feature type="domain" description="CN hydrolase" evidence="2">
    <location>
        <begin position="1"/>
        <end position="247"/>
    </location>
</feature>
<evidence type="ECO:0000256" key="1">
    <source>
        <dbReference type="ARBA" id="ARBA00008129"/>
    </source>
</evidence>
<dbReference type="GO" id="GO:0016787">
    <property type="term" value="F:hydrolase activity"/>
    <property type="evidence" value="ECO:0007669"/>
    <property type="project" value="UniProtKB-KW"/>
</dbReference>
<keyword evidence="4" id="KW-1185">Reference proteome</keyword>
<dbReference type="PANTHER" id="PTHR46044">
    <property type="entry name" value="NITRILASE"/>
    <property type="match status" value="1"/>
</dbReference>
<dbReference type="InterPro" id="IPR044149">
    <property type="entry name" value="Nitrilases_CHs"/>
</dbReference>
<dbReference type="InterPro" id="IPR036526">
    <property type="entry name" value="C-N_Hydrolase_sf"/>
</dbReference>
<dbReference type="STRING" id="1160509.A0A3N4I4I6"/>
<dbReference type="PANTHER" id="PTHR46044:SF1">
    <property type="entry name" value="CN HYDROLASE DOMAIN-CONTAINING PROTEIN"/>
    <property type="match status" value="1"/>
</dbReference>
<dbReference type="OrthoDB" id="10250282at2759"/>
<dbReference type="PROSITE" id="PS50263">
    <property type="entry name" value="CN_HYDROLASE"/>
    <property type="match status" value="1"/>
</dbReference>
<comment type="similarity">
    <text evidence="1">Belongs to the carbon-nitrogen hydrolase superfamily. Nitrilase family.</text>
</comment>
<dbReference type="SUPFAM" id="SSF56317">
    <property type="entry name" value="Carbon-nitrogen hydrolase"/>
    <property type="match status" value="1"/>
</dbReference>
<dbReference type="Proteomes" id="UP000275078">
    <property type="component" value="Unassembled WGS sequence"/>
</dbReference>
<dbReference type="Gene3D" id="3.60.110.10">
    <property type="entry name" value="Carbon-nitrogen hydrolase"/>
    <property type="match status" value="1"/>
</dbReference>
<dbReference type="InterPro" id="IPR003010">
    <property type="entry name" value="C-N_Hydrolase"/>
</dbReference>
<reference evidence="3 4" key="1">
    <citation type="journal article" date="2018" name="Nat. Ecol. Evol.">
        <title>Pezizomycetes genomes reveal the molecular basis of ectomycorrhizal truffle lifestyle.</title>
        <authorList>
            <person name="Murat C."/>
            <person name="Payen T."/>
            <person name="Noel B."/>
            <person name="Kuo A."/>
            <person name="Morin E."/>
            <person name="Chen J."/>
            <person name="Kohler A."/>
            <person name="Krizsan K."/>
            <person name="Balestrini R."/>
            <person name="Da Silva C."/>
            <person name="Montanini B."/>
            <person name="Hainaut M."/>
            <person name="Levati E."/>
            <person name="Barry K.W."/>
            <person name="Belfiori B."/>
            <person name="Cichocki N."/>
            <person name="Clum A."/>
            <person name="Dockter R.B."/>
            <person name="Fauchery L."/>
            <person name="Guy J."/>
            <person name="Iotti M."/>
            <person name="Le Tacon F."/>
            <person name="Lindquist E.A."/>
            <person name="Lipzen A."/>
            <person name="Malagnac F."/>
            <person name="Mello A."/>
            <person name="Molinier V."/>
            <person name="Miyauchi S."/>
            <person name="Poulain J."/>
            <person name="Riccioni C."/>
            <person name="Rubini A."/>
            <person name="Sitrit Y."/>
            <person name="Splivallo R."/>
            <person name="Traeger S."/>
            <person name="Wang M."/>
            <person name="Zifcakova L."/>
            <person name="Wipf D."/>
            <person name="Zambonelli A."/>
            <person name="Paolocci F."/>
            <person name="Nowrousian M."/>
            <person name="Ottonello S."/>
            <person name="Baldrian P."/>
            <person name="Spatafora J.W."/>
            <person name="Henrissat B."/>
            <person name="Nagy L.G."/>
            <person name="Aury J.M."/>
            <person name="Wincker P."/>
            <person name="Grigoriev I.V."/>
            <person name="Bonfante P."/>
            <person name="Martin F.M."/>
        </authorList>
    </citation>
    <scope>NUCLEOTIDE SEQUENCE [LARGE SCALE GENOMIC DNA]</scope>
    <source>
        <strain evidence="3 4">RN42</strain>
    </source>
</reference>
<evidence type="ECO:0000313" key="3">
    <source>
        <dbReference type="EMBL" id="RPA80306.1"/>
    </source>
</evidence>
<gene>
    <name evidence="3" type="ORF">BJ508DRAFT_184727</name>
</gene>
<evidence type="ECO:0000313" key="4">
    <source>
        <dbReference type="Proteomes" id="UP000275078"/>
    </source>
</evidence>
<feature type="non-terminal residue" evidence="3">
    <location>
        <position position="1"/>
    </location>
</feature>
<feature type="non-terminal residue" evidence="3">
    <location>
        <position position="262"/>
    </location>
</feature>
<protein>
    <submittedName>
        <fullName evidence="3">Carbon-nitrogen hydrolase</fullName>
    </submittedName>
</protein>
<sequence length="262" mass="28818">LLLLPEAFLGGYPRGHTFGMSIGARDPAGRETYYAYYQSCISLAPTSPERRELEAIAKDFNVFLVVGVIERIGGSSIRCAVAMFDPSLGMVARRGKLMPTGSERTVWTATPARREDLKPVEVVLAGQKVRLFAAICWENYMPLLRAAVYSAGRGCDIWLAPTADGRESWVGSMRYIAMEGRMFVVGCNQVVRKREVVPPLELGEGEDGEEFVCRGGGVIFGPLGEELVAPTWEKVEGGVAVIEDLRREIVKSRLDIDQSGHY</sequence>
<dbReference type="AlphaFoldDB" id="A0A3N4I4I6"/>
<evidence type="ECO:0000259" key="2">
    <source>
        <dbReference type="PROSITE" id="PS50263"/>
    </source>
</evidence>
<keyword evidence="3" id="KW-0378">Hydrolase</keyword>